<dbReference type="InterPro" id="IPR025741">
    <property type="entry name" value="FAM110_C"/>
</dbReference>
<dbReference type="GeneTree" id="ENSGT00950000183056"/>
<sequence length="407" mass="43454">MPVETVRAVARRPAAARPAAAGTATSSSVHTPNRLRLQPRTAAPAEPRQSAVERLAADKAKYVKSQAALSRQQPVKVPPPVIRKPLMSPAATLAPTRKALTPRPNYTQLGSAPLDLEHLSNLINGETEAETPLASPSIPTGDQKGSNQAPDNPTTTTSSTCPTEGIPTLCPRSSTPVKVGLNALAKASPTGSPTAATIRRVDVIPQHTTATRTSLRAPLQMRLPLHSHTQIHQAKSPLRLFHPRTTYPPGPAPLKPVPAPPPQDRTPTSPARSFKFPADSPVLPPSPSITRLSSGSTRKRPSLTRSKSDMSDRYSRAGTDLERFFNLCGLDPSEMQALKGSHSDITSLAQFRSASAPGSECAGQVGEEEEKEGEVPYGVSVIERNARVIKWLYGIRESKESAKSTNV</sequence>
<dbReference type="Bgee" id="ENSELUG00000022452">
    <property type="expression patterns" value="Expressed in digestive tract and 12 other cell types or tissues"/>
</dbReference>
<evidence type="ECO:0000259" key="3">
    <source>
        <dbReference type="Pfam" id="PF14160"/>
    </source>
</evidence>
<evidence type="ECO:0000256" key="1">
    <source>
        <dbReference type="ARBA" id="ARBA00010576"/>
    </source>
</evidence>
<dbReference type="OrthoDB" id="10028183at2759"/>
<name>A0A3P8Z4B3_ESOLU</name>
<dbReference type="InterPro" id="IPR025739">
    <property type="entry name" value="FAM110_N"/>
</dbReference>
<feature type="region of interest" description="Disordered" evidence="2">
    <location>
        <begin position="229"/>
        <end position="314"/>
    </location>
</feature>
<evidence type="ECO:0000256" key="2">
    <source>
        <dbReference type="SAM" id="MobiDB-lite"/>
    </source>
</evidence>
<feature type="domain" description="Centrosome-associated FAM110 C-terminal" evidence="3">
    <location>
        <begin position="301"/>
        <end position="397"/>
    </location>
</feature>
<dbReference type="PANTHER" id="PTHR14758:SF4">
    <property type="entry name" value="PROTEIN FAM110A"/>
    <property type="match status" value="1"/>
</dbReference>
<dbReference type="InParanoid" id="A0A3P8Z4B3"/>
<accession>A0A3P8Z4B3</accession>
<dbReference type="STRING" id="8010.ENSELUP00000023634"/>
<organism evidence="5 6">
    <name type="scientific">Esox lucius</name>
    <name type="common">Northern pike</name>
    <dbReference type="NCBI Taxonomy" id="8010"/>
    <lineage>
        <taxon>Eukaryota</taxon>
        <taxon>Metazoa</taxon>
        <taxon>Chordata</taxon>
        <taxon>Craniata</taxon>
        <taxon>Vertebrata</taxon>
        <taxon>Euteleostomi</taxon>
        <taxon>Actinopterygii</taxon>
        <taxon>Neopterygii</taxon>
        <taxon>Teleostei</taxon>
        <taxon>Protacanthopterygii</taxon>
        <taxon>Esociformes</taxon>
        <taxon>Esocidae</taxon>
        <taxon>Esox</taxon>
    </lineage>
</organism>
<evidence type="ECO:0000313" key="5">
    <source>
        <dbReference type="Ensembl" id="ENSELUP00000023634.1"/>
    </source>
</evidence>
<proteinExistence type="inferred from homology"/>
<feature type="region of interest" description="Disordered" evidence="2">
    <location>
        <begin position="128"/>
        <end position="173"/>
    </location>
</feature>
<dbReference type="CTD" id="83541"/>
<reference evidence="5" key="3">
    <citation type="submission" date="2025-05" db="UniProtKB">
        <authorList>
            <consortium name="Ensembl"/>
        </authorList>
    </citation>
    <scope>IDENTIFICATION</scope>
</reference>
<dbReference type="KEGG" id="els:105022357"/>
<comment type="similarity">
    <text evidence="1">Belongs to the FAM110 family.</text>
</comment>
<dbReference type="PANTHER" id="PTHR14758">
    <property type="entry name" value="AGAP005440-PA"/>
    <property type="match status" value="1"/>
</dbReference>
<dbReference type="Ensembl" id="ENSELUT00000042768.3">
    <property type="protein sequence ID" value="ENSELUP00000023634.1"/>
    <property type="gene ID" value="ENSELUG00000022452.3"/>
</dbReference>
<feature type="compositionally biased region" description="Low complexity" evidence="2">
    <location>
        <begin position="153"/>
        <end position="163"/>
    </location>
</feature>
<feature type="region of interest" description="Disordered" evidence="2">
    <location>
        <begin position="1"/>
        <end position="51"/>
    </location>
</feature>
<dbReference type="GeneID" id="105022357"/>
<feature type="compositionally biased region" description="Low complexity" evidence="2">
    <location>
        <begin position="1"/>
        <end position="21"/>
    </location>
</feature>
<dbReference type="Ensembl" id="ENSELUT00000091038.1">
    <property type="protein sequence ID" value="ENSELUP00000090844.1"/>
    <property type="gene ID" value="ENSELUG00000022452.3"/>
</dbReference>
<feature type="compositionally biased region" description="Polar residues" evidence="2">
    <location>
        <begin position="137"/>
        <end position="152"/>
    </location>
</feature>
<dbReference type="AlphaFoldDB" id="A0A3P8Z4B3"/>
<evidence type="ECO:0008006" key="7">
    <source>
        <dbReference type="Google" id="ProtNLM"/>
    </source>
</evidence>
<feature type="compositionally biased region" description="Pro residues" evidence="2">
    <location>
        <begin position="246"/>
        <end position="264"/>
    </location>
</feature>
<dbReference type="OMA" id="YQKYQKA"/>
<dbReference type="RefSeq" id="XP_010888964.1">
    <property type="nucleotide sequence ID" value="XM_010890662.3"/>
</dbReference>
<dbReference type="Pfam" id="PF14161">
    <property type="entry name" value="FAM110_N"/>
    <property type="match status" value="1"/>
</dbReference>
<feature type="domain" description="Centrosome-associated FAM110 N-terminal" evidence="4">
    <location>
        <begin position="39"/>
        <end position="91"/>
    </location>
</feature>
<evidence type="ECO:0000259" key="4">
    <source>
        <dbReference type="Pfam" id="PF14161"/>
    </source>
</evidence>
<protein>
    <recommendedName>
        <fullName evidence="7">Family with sequence similarity 110 member A</fullName>
    </recommendedName>
</protein>
<dbReference type="InterPro" id="IPR025740">
    <property type="entry name" value="FAM110"/>
</dbReference>
<dbReference type="Pfam" id="PF14160">
    <property type="entry name" value="FAM110_C"/>
    <property type="match status" value="1"/>
</dbReference>
<feature type="region of interest" description="Disordered" evidence="2">
    <location>
        <begin position="64"/>
        <end position="111"/>
    </location>
</feature>
<reference evidence="5 6" key="2">
    <citation type="submission" date="2020-02" db="EMBL/GenBank/DDBJ databases">
        <title>Esox lucius (northern pike) genome, fEsoLuc1, primary haplotype.</title>
        <authorList>
            <person name="Myers G."/>
            <person name="Karagic N."/>
            <person name="Meyer A."/>
            <person name="Pippel M."/>
            <person name="Reichard M."/>
            <person name="Winkler S."/>
            <person name="Tracey A."/>
            <person name="Sims Y."/>
            <person name="Howe K."/>
            <person name="Rhie A."/>
            <person name="Formenti G."/>
            <person name="Durbin R."/>
            <person name="Fedrigo O."/>
            <person name="Jarvis E.D."/>
        </authorList>
    </citation>
    <scope>NUCLEOTIDE SEQUENCE [LARGE SCALE GENOMIC DNA]</scope>
</reference>
<keyword evidence="6" id="KW-1185">Reference proteome</keyword>
<evidence type="ECO:0000313" key="6">
    <source>
        <dbReference type="Proteomes" id="UP000265140"/>
    </source>
</evidence>
<gene>
    <name evidence="5" type="primary">FAM110A</name>
</gene>
<reference evidence="6" key="1">
    <citation type="journal article" date="2014" name="PLoS ONE">
        <title>The genome and linkage map of the northern pike (Esox lucius): conserved synteny revealed between the salmonid sister group and the Neoteleostei.</title>
        <authorList>
            <person name="Rondeau E.B."/>
            <person name="Minkley D.R."/>
            <person name="Leong J.S."/>
            <person name="Messmer A.M."/>
            <person name="Jantzen J.R."/>
            <person name="von Schalburg K.R."/>
            <person name="Lemon C."/>
            <person name="Bird N.H."/>
            <person name="Koop B.F."/>
        </authorList>
    </citation>
    <scope>NUCLEOTIDE SEQUENCE</scope>
</reference>
<dbReference type="Proteomes" id="UP000265140">
    <property type="component" value="Chromosome 12"/>
</dbReference>